<name>A0A9N9IN85_9GLOM</name>
<reference evidence="1" key="1">
    <citation type="submission" date="2021-06" db="EMBL/GenBank/DDBJ databases">
        <authorList>
            <person name="Kallberg Y."/>
            <person name="Tangrot J."/>
            <person name="Rosling A."/>
        </authorList>
    </citation>
    <scope>NUCLEOTIDE SEQUENCE</scope>
    <source>
        <strain evidence="1">UK204</strain>
    </source>
</reference>
<gene>
    <name evidence="1" type="ORF">FCALED_LOCUS15740</name>
</gene>
<dbReference type="AlphaFoldDB" id="A0A9N9IN85"/>
<dbReference type="Proteomes" id="UP000789570">
    <property type="component" value="Unassembled WGS sequence"/>
</dbReference>
<proteinExistence type="predicted"/>
<organism evidence="1 2">
    <name type="scientific">Funneliformis caledonium</name>
    <dbReference type="NCBI Taxonomy" id="1117310"/>
    <lineage>
        <taxon>Eukaryota</taxon>
        <taxon>Fungi</taxon>
        <taxon>Fungi incertae sedis</taxon>
        <taxon>Mucoromycota</taxon>
        <taxon>Glomeromycotina</taxon>
        <taxon>Glomeromycetes</taxon>
        <taxon>Glomerales</taxon>
        <taxon>Glomeraceae</taxon>
        <taxon>Funneliformis</taxon>
    </lineage>
</organism>
<keyword evidence="2" id="KW-1185">Reference proteome</keyword>
<comment type="caution">
    <text evidence="1">The sequence shown here is derived from an EMBL/GenBank/DDBJ whole genome shotgun (WGS) entry which is preliminary data.</text>
</comment>
<evidence type="ECO:0000313" key="1">
    <source>
        <dbReference type="EMBL" id="CAG8742746.1"/>
    </source>
</evidence>
<sequence length="39" mass="4147">GLANNICETYLFNKDVEQGKGSENIPAGFLTCSSHTTSV</sequence>
<protein>
    <submittedName>
        <fullName evidence="1">15584_t:CDS:1</fullName>
    </submittedName>
</protein>
<dbReference type="EMBL" id="CAJVPQ010015491">
    <property type="protein sequence ID" value="CAG8742746.1"/>
    <property type="molecule type" value="Genomic_DNA"/>
</dbReference>
<feature type="non-terminal residue" evidence="1">
    <location>
        <position position="39"/>
    </location>
</feature>
<accession>A0A9N9IN85</accession>
<evidence type="ECO:0000313" key="2">
    <source>
        <dbReference type="Proteomes" id="UP000789570"/>
    </source>
</evidence>